<evidence type="ECO:0000256" key="8">
    <source>
        <dbReference type="ARBA" id="ARBA00022842"/>
    </source>
</evidence>
<evidence type="ECO:0000313" key="14">
    <source>
        <dbReference type="EMBL" id="KAB2809034.1"/>
    </source>
</evidence>
<dbReference type="SUPFAM" id="SSF53335">
    <property type="entry name" value="S-adenosyl-L-methionine-dependent methyltransferases"/>
    <property type="match status" value="1"/>
</dbReference>
<comment type="caution">
    <text evidence="14">The sequence shown here is derived from an EMBL/GenBank/DDBJ whole genome shotgun (WGS) entry which is preliminary data.</text>
</comment>
<keyword evidence="6" id="KW-0949">S-adenosyl-L-methionine</keyword>
<dbReference type="InterPro" id="IPR024740">
    <property type="entry name" value="Hen1_N"/>
</dbReference>
<dbReference type="AlphaFoldDB" id="A0A7J5DUM9"/>
<evidence type="ECO:0000256" key="10">
    <source>
        <dbReference type="ARBA" id="ARBA00023158"/>
    </source>
</evidence>
<evidence type="ECO:0000256" key="1">
    <source>
        <dbReference type="ARBA" id="ARBA00001946"/>
    </source>
</evidence>
<sequence length="474" mass="52027">MLLTISTTHRPATGLGFLLHKHPDRVQEFSQSFGTATVFYPEASDERCTAALLLEVDPVRLARRSGKGKHGKGTPDFSLGQYVNDRSYAASSLFGVALADVFSTARSGRCVARPELADTAIPLELAIPALPCRGGVPIARRLFEPLGWTVAAEPVPLDAGFPAWGDSRYLDLTLTGTVRLADALSQLHVLLPVLDESKHYWQGPDEVDKLLRSGAGWLAEHPDRELVVRRYLGRRGRLVGVALERLAEVDDVVEPAGAETEPADVEEVRVPLNTRRHEAVLALLAEIRPRSVIDLGCGPGRLVERLLATEGIARVGGCDVSARSLQGAARRLHVDRMTERQQERLTLFQSALTYDDPRLAGYDVAVLMEVIEHVDPPRLDALERVVLGSARPGVLVVTTPNREYNVRYEGLNGMRHPDHRFEWDRAELRAWAERVGAAYGYTVELRGVGDDDPEVGTPTQMAILTRTSTDGASR</sequence>
<evidence type="ECO:0000256" key="7">
    <source>
        <dbReference type="ARBA" id="ARBA00022723"/>
    </source>
</evidence>
<name>A0A7J5DUM9_NOCSI</name>
<evidence type="ECO:0000256" key="6">
    <source>
        <dbReference type="ARBA" id="ARBA00022691"/>
    </source>
</evidence>
<keyword evidence="8" id="KW-0460">Magnesium</keyword>
<dbReference type="GO" id="GO:0031047">
    <property type="term" value="P:regulatory ncRNA-mediated gene silencing"/>
    <property type="evidence" value="ECO:0007669"/>
    <property type="project" value="UniProtKB-KW"/>
</dbReference>
<dbReference type="Pfam" id="PF13489">
    <property type="entry name" value="Methyltransf_23"/>
    <property type="match status" value="1"/>
</dbReference>
<dbReference type="GO" id="GO:0003723">
    <property type="term" value="F:RNA binding"/>
    <property type="evidence" value="ECO:0007669"/>
    <property type="project" value="UniProtKB-KW"/>
</dbReference>
<evidence type="ECO:0000256" key="4">
    <source>
        <dbReference type="ARBA" id="ARBA00022603"/>
    </source>
</evidence>
<dbReference type="NCBIfam" id="TIGR04074">
    <property type="entry name" value="bacter_Hen1"/>
    <property type="match status" value="1"/>
</dbReference>
<protein>
    <recommendedName>
        <fullName evidence="3">Small RNA 2'-O-methyltransferase</fullName>
        <ecNumber evidence="11">2.1.1.386</ecNumber>
    </recommendedName>
</protein>
<keyword evidence="4 14" id="KW-0489">Methyltransferase</keyword>
<dbReference type="InterPro" id="IPR029063">
    <property type="entry name" value="SAM-dependent_MTases_sf"/>
</dbReference>
<comment type="similarity">
    <text evidence="2">Belongs to the methyltransferase superfamily. HEN1 family.</text>
</comment>
<evidence type="ECO:0000256" key="5">
    <source>
        <dbReference type="ARBA" id="ARBA00022679"/>
    </source>
</evidence>
<feature type="domain" description="Hen1 N-terminal" evidence="13">
    <location>
        <begin position="1"/>
        <end position="247"/>
    </location>
</feature>
<accession>A0A7J5DUM9</accession>
<proteinExistence type="inferred from homology"/>
<dbReference type="GO" id="GO:0046872">
    <property type="term" value="F:metal ion binding"/>
    <property type="evidence" value="ECO:0007669"/>
    <property type="project" value="UniProtKB-KW"/>
</dbReference>
<dbReference type="InterPro" id="IPR038546">
    <property type="entry name" value="Hen1_N_sf"/>
</dbReference>
<dbReference type="PANTHER" id="PTHR21404">
    <property type="entry name" value="HEN1"/>
    <property type="match status" value="1"/>
</dbReference>
<dbReference type="GO" id="GO:0090486">
    <property type="term" value="F:small RNA 2'-O-methyltransferase activity"/>
    <property type="evidence" value="ECO:0007669"/>
    <property type="project" value="UniProtKB-EC"/>
</dbReference>
<keyword evidence="7" id="KW-0479">Metal-binding</keyword>
<dbReference type="Pfam" id="PF12623">
    <property type="entry name" value="Hen1_L"/>
    <property type="match status" value="1"/>
</dbReference>
<comment type="catalytic activity">
    <reaction evidence="12">
        <text>small RNA 3'-end nucleotide + S-adenosyl-L-methionine = small RNA 3'-end 2'-O-methylnucleotide + S-adenosyl-L-homocysteine + H(+)</text>
        <dbReference type="Rhea" id="RHEA:37887"/>
        <dbReference type="Rhea" id="RHEA-COMP:10415"/>
        <dbReference type="Rhea" id="RHEA-COMP:10416"/>
        <dbReference type="ChEBI" id="CHEBI:15378"/>
        <dbReference type="ChEBI" id="CHEBI:57856"/>
        <dbReference type="ChEBI" id="CHEBI:59789"/>
        <dbReference type="ChEBI" id="CHEBI:74896"/>
        <dbReference type="ChEBI" id="CHEBI:74898"/>
        <dbReference type="EC" id="2.1.1.386"/>
    </reaction>
</comment>
<dbReference type="CDD" id="cd02440">
    <property type="entry name" value="AdoMet_MTases"/>
    <property type="match status" value="1"/>
</dbReference>
<keyword evidence="10" id="KW-0943">RNA-mediated gene silencing</keyword>
<keyword evidence="5 14" id="KW-0808">Transferase</keyword>
<evidence type="ECO:0000256" key="12">
    <source>
        <dbReference type="ARBA" id="ARBA00048418"/>
    </source>
</evidence>
<evidence type="ECO:0000259" key="13">
    <source>
        <dbReference type="Pfam" id="PF12623"/>
    </source>
</evidence>
<comment type="cofactor">
    <cofactor evidence="1">
        <name>Mg(2+)</name>
        <dbReference type="ChEBI" id="CHEBI:18420"/>
    </cofactor>
</comment>
<reference evidence="14 15" key="1">
    <citation type="submission" date="2019-09" db="EMBL/GenBank/DDBJ databases">
        <title>Pimelobacter sp. isolated from Paulinella.</title>
        <authorList>
            <person name="Jeong S.E."/>
        </authorList>
    </citation>
    <scope>NUCLEOTIDE SEQUENCE [LARGE SCALE GENOMIC DNA]</scope>
    <source>
        <strain evidence="14 15">Pch-N</strain>
    </source>
</reference>
<dbReference type="EC" id="2.1.1.386" evidence="11"/>
<evidence type="ECO:0000256" key="9">
    <source>
        <dbReference type="ARBA" id="ARBA00022884"/>
    </source>
</evidence>
<dbReference type="RefSeq" id="WP_151581274.1">
    <property type="nucleotide sequence ID" value="NZ_WBVM01000002.1"/>
</dbReference>
<evidence type="ECO:0000313" key="15">
    <source>
        <dbReference type="Proteomes" id="UP000449906"/>
    </source>
</evidence>
<dbReference type="Gene3D" id="3.30.1610.20">
    <property type="entry name" value="Hen1, N-terminal domain"/>
    <property type="match status" value="1"/>
</dbReference>
<dbReference type="Gene3D" id="3.40.50.150">
    <property type="entry name" value="Vaccinia Virus protein VP39"/>
    <property type="match status" value="1"/>
</dbReference>
<dbReference type="InterPro" id="IPR026610">
    <property type="entry name" value="Hen1"/>
</dbReference>
<evidence type="ECO:0000256" key="3">
    <source>
        <dbReference type="ARBA" id="ARBA00021330"/>
    </source>
</evidence>
<dbReference type="PANTHER" id="PTHR21404:SF3">
    <property type="entry name" value="SMALL RNA 2'-O-METHYLTRANSFERASE"/>
    <property type="match status" value="1"/>
</dbReference>
<evidence type="ECO:0000256" key="11">
    <source>
        <dbReference type="ARBA" id="ARBA00035025"/>
    </source>
</evidence>
<dbReference type="Proteomes" id="UP000449906">
    <property type="component" value="Unassembled WGS sequence"/>
</dbReference>
<dbReference type="GO" id="GO:0001510">
    <property type="term" value="P:RNA methylation"/>
    <property type="evidence" value="ECO:0007669"/>
    <property type="project" value="InterPro"/>
</dbReference>
<gene>
    <name evidence="14" type="ORF">F9L07_18395</name>
</gene>
<evidence type="ECO:0000256" key="2">
    <source>
        <dbReference type="ARBA" id="ARBA00009026"/>
    </source>
</evidence>
<dbReference type="InterPro" id="IPR024026">
    <property type="entry name" value="3'-RNA_MeTfrase_Hen1_bac"/>
</dbReference>
<keyword evidence="9" id="KW-0694">RNA-binding</keyword>
<dbReference type="EMBL" id="WBVM01000002">
    <property type="protein sequence ID" value="KAB2809034.1"/>
    <property type="molecule type" value="Genomic_DNA"/>
</dbReference>
<organism evidence="14 15">
    <name type="scientific">Nocardioides simplex</name>
    <name type="common">Arthrobacter simplex</name>
    <dbReference type="NCBI Taxonomy" id="2045"/>
    <lineage>
        <taxon>Bacteria</taxon>
        <taxon>Bacillati</taxon>
        <taxon>Actinomycetota</taxon>
        <taxon>Actinomycetes</taxon>
        <taxon>Propionibacteriales</taxon>
        <taxon>Nocardioidaceae</taxon>
        <taxon>Pimelobacter</taxon>
    </lineage>
</organism>